<protein>
    <submittedName>
        <fullName evidence="1">Uncharacterized protein</fullName>
    </submittedName>
</protein>
<organism evidence="1">
    <name type="scientific">Glycine soja</name>
    <name type="common">Wild soybean</name>
    <dbReference type="NCBI Taxonomy" id="3848"/>
    <lineage>
        <taxon>Eukaryota</taxon>
        <taxon>Viridiplantae</taxon>
        <taxon>Streptophyta</taxon>
        <taxon>Embryophyta</taxon>
        <taxon>Tracheophyta</taxon>
        <taxon>Spermatophyta</taxon>
        <taxon>Magnoliopsida</taxon>
        <taxon>eudicotyledons</taxon>
        <taxon>Gunneridae</taxon>
        <taxon>Pentapetalae</taxon>
        <taxon>rosids</taxon>
        <taxon>fabids</taxon>
        <taxon>Fabales</taxon>
        <taxon>Fabaceae</taxon>
        <taxon>Papilionoideae</taxon>
        <taxon>50 kb inversion clade</taxon>
        <taxon>NPAAA clade</taxon>
        <taxon>indigoferoid/millettioid clade</taxon>
        <taxon>Phaseoleae</taxon>
        <taxon>Glycine</taxon>
        <taxon>Glycine subgen. Soja</taxon>
    </lineage>
</organism>
<proteinExistence type="predicted"/>
<gene>
    <name evidence="1" type="ORF">glysoja_032846</name>
</gene>
<sequence>MINKNMIHHAINESTHRPFCMFKDLQVERICHFTSLDQLERLIVTPRSHKGTT</sequence>
<name>A0A0B2QXA8_GLYSO</name>
<accession>A0A0B2QXA8</accession>
<evidence type="ECO:0000313" key="1">
    <source>
        <dbReference type="EMBL" id="KHN26276.1"/>
    </source>
</evidence>
<dbReference type="AlphaFoldDB" id="A0A0B2QXA8"/>
<reference evidence="1" key="1">
    <citation type="submission" date="2014-07" db="EMBL/GenBank/DDBJ databases">
        <title>Identification of a novel salt tolerance gene in wild soybean by whole-genome sequencing.</title>
        <authorList>
            <person name="Lam H.-M."/>
            <person name="Qi X."/>
            <person name="Li M.-W."/>
            <person name="Liu X."/>
            <person name="Xie M."/>
            <person name="Ni M."/>
            <person name="Xu X."/>
        </authorList>
    </citation>
    <scope>NUCLEOTIDE SEQUENCE [LARGE SCALE GENOMIC DNA]</scope>
    <source>
        <tissue evidence="1">Root</tissue>
    </source>
</reference>
<dbReference type="EMBL" id="KN653975">
    <property type="protein sequence ID" value="KHN26276.1"/>
    <property type="molecule type" value="Genomic_DNA"/>
</dbReference>
<dbReference type="Proteomes" id="UP000053555">
    <property type="component" value="Unassembled WGS sequence"/>
</dbReference>